<evidence type="ECO:0000313" key="1">
    <source>
        <dbReference type="EMBL" id="CAB5220353.1"/>
    </source>
</evidence>
<name>A0A6J7WZB5_9CAUD</name>
<protein>
    <submittedName>
        <fullName evidence="1">Uncharacterized protein</fullName>
    </submittedName>
</protein>
<reference evidence="1" key="1">
    <citation type="submission" date="2020-05" db="EMBL/GenBank/DDBJ databases">
        <authorList>
            <person name="Chiriac C."/>
            <person name="Salcher M."/>
            <person name="Ghai R."/>
            <person name="Kavagutti S V."/>
        </authorList>
    </citation>
    <scope>NUCLEOTIDE SEQUENCE</scope>
</reference>
<proteinExistence type="predicted"/>
<organism evidence="1">
    <name type="scientific">uncultured Caudovirales phage</name>
    <dbReference type="NCBI Taxonomy" id="2100421"/>
    <lineage>
        <taxon>Viruses</taxon>
        <taxon>Duplodnaviria</taxon>
        <taxon>Heunggongvirae</taxon>
        <taxon>Uroviricota</taxon>
        <taxon>Caudoviricetes</taxon>
        <taxon>Peduoviridae</taxon>
        <taxon>Maltschvirus</taxon>
        <taxon>Maltschvirus maltsch</taxon>
    </lineage>
</organism>
<dbReference type="EMBL" id="LR798282">
    <property type="protein sequence ID" value="CAB5220353.1"/>
    <property type="molecule type" value="Genomic_DNA"/>
</dbReference>
<accession>A0A6J7WZB5</accession>
<gene>
    <name evidence="1" type="ORF">UFOVP235_45</name>
</gene>
<sequence length="103" mass="11972">MPRRVSTSSEQIQWLKDAKRKGVSYLEMSKYIGCCEDTLKRILVRYDIATFSSEKYNAIAFTGKQWQRPCNICRCTKSRPRFQFTCDSCHEQTNVAADWAAFA</sequence>